<dbReference type="EMBL" id="AM452791">
    <property type="protein sequence ID" value="CAN67715.1"/>
    <property type="molecule type" value="Genomic_DNA"/>
</dbReference>
<proteinExistence type="predicted"/>
<protein>
    <submittedName>
        <fullName evidence="1">Uncharacterized protein</fullName>
    </submittedName>
</protein>
<organism evidence="1">
    <name type="scientific">Vitis vinifera</name>
    <name type="common">Grape</name>
    <dbReference type="NCBI Taxonomy" id="29760"/>
    <lineage>
        <taxon>Eukaryota</taxon>
        <taxon>Viridiplantae</taxon>
        <taxon>Streptophyta</taxon>
        <taxon>Embryophyta</taxon>
        <taxon>Tracheophyta</taxon>
        <taxon>Spermatophyta</taxon>
        <taxon>Magnoliopsida</taxon>
        <taxon>eudicotyledons</taxon>
        <taxon>Gunneridae</taxon>
        <taxon>Pentapetalae</taxon>
        <taxon>rosids</taxon>
        <taxon>Vitales</taxon>
        <taxon>Vitaceae</taxon>
        <taxon>Viteae</taxon>
        <taxon>Vitis</taxon>
    </lineage>
</organism>
<evidence type="ECO:0000313" key="1">
    <source>
        <dbReference type="EMBL" id="CAN67715.1"/>
    </source>
</evidence>
<gene>
    <name evidence="1" type="ORF">VITISV_011668</name>
</gene>
<reference evidence="1" key="1">
    <citation type="journal article" date="2007" name="PLoS ONE">
        <title>The first genome sequence of an elite grapevine cultivar (Pinot noir Vitis vinifera L.): coping with a highly heterozygous genome.</title>
        <authorList>
            <person name="Velasco R."/>
            <person name="Zharkikh A."/>
            <person name="Troggio M."/>
            <person name="Cartwright D.A."/>
            <person name="Cestaro A."/>
            <person name="Pruss D."/>
            <person name="Pindo M."/>
            <person name="FitzGerald L.M."/>
            <person name="Vezzulli S."/>
            <person name="Reid J."/>
            <person name="Malacarne G."/>
            <person name="Iliev D."/>
            <person name="Coppola G."/>
            <person name="Wardell B."/>
            <person name="Micheletti D."/>
            <person name="Macalma T."/>
            <person name="Facci M."/>
            <person name="Mitchell J.T."/>
            <person name="Perazzolli M."/>
            <person name="Eldredge G."/>
            <person name="Gatto P."/>
            <person name="Oyzerski R."/>
            <person name="Moretto M."/>
            <person name="Gutin N."/>
            <person name="Stefanini M."/>
            <person name="Chen Y."/>
            <person name="Segala C."/>
            <person name="Davenport C."/>
            <person name="Dematte L."/>
            <person name="Mraz A."/>
            <person name="Battilana J."/>
            <person name="Stormo K."/>
            <person name="Costa F."/>
            <person name="Tao Q."/>
            <person name="Si-Ammour A."/>
            <person name="Harkins T."/>
            <person name="Lackey A."/>
            <person name="Perbost C."/>
            <person name="Taillon B."/>
            <person name="Stella A."/>
            <person name="Solovyev V."/>
            <person name="Fawcett J.A."/>
            <person name="Sterck L."/>
            <person name="Vandepoele K."/>
            <person name="Grando S.M."/>
            <person name="Toppo S."/>
            <person name="Moser C."/>
            <person name="Lanchbury J."/>
            <person name="Bogden R."/>
            <person name="Skolnick M."/>
            <person name="Sgaramella V."/>
            <person name="Bhatnagar S.K."/>
            <person name="Fontana P."/>
            <person name="Gutin A."/>
            <person name="Van de Peer Y."/>
            <person name="Salamini F."/>
            <person name="Viola R."/>
        </authorList>
    </citation>
    <scope>NUCLEOTIDE SEQUENCE</scope>
</reference>
<sequence length="108" mass="12138">MRLRRVLWNPCKEYTGTGRPDHISGIGVAPRYRHLHPDVRRQFVPSASNLHPAAATSPRMSTSEILTPDRKGKCFNFSGRTYLDHLIASTRMGEQPFCTVLQCSPEAS</sequence>
<dbReference type="AlphaFoldDB" id="A5BAX5"/>
<name>A5BAX5_VITVI</name>
<accession>A5BAX5</accession>